<gene>
    <name evidence="4" type="ORF">FBEOM_7992</name>
</gene>
<dbReference type="Gene3D" id="3.40.50.720">
    <property type="entry name" value="NAD(P)-binding Rossmann-like Domain"/>
    <property type="match status" value="1"/>
</dbReference>
<dbReference type="PANTHER" id="PTHR42748">
    <property type="entry name" value="NITROGEN METABOLITE REPRESSION PROTEIN NMRA FAMILY MEMBER"/>
    <property type="match status" value="1"/>
</dbReference>
<evidence type="ECO:0000256" key="1">
    <source>
        <dbReference type="ARBA" id="ARBA00006328"/>
    </source>
</evidence>
<keyword evidence="5" id="KW-1185">Reference proteome</keyword>
<dbReference type="InterPro" id="IPR036291">
    <property type="entry name" value="NAD(P)-bd_dom_sf"/>
</dbReference>
<dbReference type="OrthoDB" id="3358371at2759"/>
<evidence type="ECO:0000313" key="5">
    <source>
        <dbReference type="Proteomes" id="UP000730481"/>
    </source>
</evidence>
<reference evidence="4" key="2">
    <citation type="submission" date="2020-02" db="EMBL/GenBank/DDBJ databases">
        <title>Identification and distribution of gene clusters putatively required for synthesis of sphingolipid metabolism inhibitors in phylogenetically diverse species of the filamentous fungus Fusarium.</title>
        <authorList>
            <person name="Kim H.-S."/>
            <person name="Busman M."/>
            <person name="Brown D.W."/>
            <person name="Divon H."/>
            <person name="Uhlig S."/>
            <person name="Proctor R.H."/>
        </authorList>
    </citation>
    <scope>NUCLEOTIDE SEQUENCE</scope>
    <source>
        <strain evidence="4">NRRL 25174</strain>
    </source>
</reference>
<organism evidence="4 5">
    <name type="scientific">Fusarium beomiforme</name>
    <dbReference type="NCBI Taxonomy" id="44412"/>
    <lineage>
        <taxon>Eukaryota</taxon>
        <taxon>Fungi</taxon>
        <taxon>Dikarya</taxon>
        <taxon>Ascomycota</taxon>
        <taxon>Pezizomycotina</taxon>
        <taxon>Sordariomycetes</taxon>
        <taxon>Hypocreomycetidae</taxon>
        <taxon>Hypocreales</taxon>
        <taxon>Nectriaceae</taxon>
        <taxon>Fusarium</taxon>
        <taxon>Fusarium burgessii species complex</taxon>
    </lineage>
</organism>
<dbReference type="InterPro" id="IPR008030">
    <property type="entry name" value="NmrA-like"/>
</dbReference>
<dbReference type="EMBL" id="PVQB02000367">
    <property type="protein sequence ID" value="KAF4338093.1"/>
    <property type="molecule type" value="Genomic_DNA"/>
</dbReference>
<evidence type="ECO:0000259" key="3">
    <source>
        <dbReference type="Pfam" id="PF05368"/>
    </source>
</evidence>
<dbReference type="Proteomes" id="UP000730481">
    <property type="component" value="Unassembled WGS sequence"/>
</dbReference>
<protein>
    <recommendedName>
        <fullName evidence="3">NmrA-like domain-containing protein</fullName>
    </recommendedName>
</protein>
<evidence type="ECO:0000313" key="4">
    <source>
        <dbReference type="EMBL" id="KAF4338093.1"/>
    </source>
</evidence>
<dbReference type="InterPro" id="IPR051164">
    <property type="entry name" value="NmrA-like_oxidored"/>
</dbReference>
<dbReference type="AlphaFoldDB" id="A0A9P5AGW8"/>
<dbReference type="SUPFAM" id="SSF51735">
    <property type="entry name" value="NAD(P)-binding Rossmann-fold domains"/>
    <property type="match status" value="1"/>
</dbReference>
<proteinExistence type="inferred from homology"/>
<dbReference type="PANTHER" id="PTHR42748:SF7">
    <property type="entry name" value="NMRA LIKE REDOX SENSOR 1-RELATED"/>
    <property type="match status" value="1"/>
</dbReference>
<evidence type="ECO:0000256" key="2">
    <source>
        <dbReference type="ARBA" id="ARBA00022857"/>
    </source>
</evidence>
<feature type="domain" description="NmrA-like" evidence="3">
    <location>
        <begin position="4"/>
        <end position="269"/>
    </location>
</feature>
<comment type="caution">
    <text evidence="4">The sequence shown here is derived from an EMBL/GenBank/DDBJ whole genome shotgun (WGS) entry which is preliminary data.</text>
</comment>
<keyword evidence="2" id="KW-0521">NADP</keyword>
<dbReference type="Pfam" id="PF05368">
    <property type="entry name" value="NmrA"/>
    <property type="match status" value="1"/>
</dbReference>
<comment type="similarity">
    <text evidence="1">Belongs to the NmrA-type oxidoreductase family.</text>
</comment>
<reference evidence="4" key="1">
    <citation type="journal article" date="2017" name="Mycologia">
        <title>Fusarium algeriense, sp. nov., a novel toxigenic crown rot pathogen of durum wheat from Algeria is nested in the Fusarium burgessii species complex.</title>
        <authorList>
            <person name="Laraba I."/>
            <person name="Keddad A."/>
            <person name="Boureghda H."/>
            <person name="Abdallah N."/>
            <person name="Vaughan M.M."/>
            <person name="Proctor R.H."/>
            <person name="Busman M."/>
            <person name="O'Donnell K."/>
        </authorList>
    </citation>
    <scope>NUCLEOTIDE SEQUENCE</scope>
    <source>
        <strain evidence="4">NRRL 25174</strain>
    </source>
</reference>
<name>A0A9P5AGW8_9HYPO</name>
<accession>A0A9P5AGW8</accession>
<sequence length="311" mass="34478">MSSFLVTQATGQQSQWVIRHLLEAGQTVHAVVRDVEKIPALLSDPNITLFQGESKTFDDIFEAAQGCKAAFLNTVPFPGLELVQAKTIVEACEKAGIKTLVAATSICADKKDTWDNEEVEAIPALHGYYTSKYEVENIVRASKFGSYTILRPALIHHDFFIPGVYNNFPRLPTEGEIDDLLIGDAKIPYTDAHDMGKYAAAALQNPTKFMNQEIDLANDLLAFDQVRDILIRVSGREVGVVKRTPEEVEKLGISVFGQVFQRFANTMAFGFVESGAKQVQEKFGIPLTSLEEALQRDKVRLLECIPVKKTV</sequence>